<dbReference type="Proteomes" id="UP001596074">
    <property type="component" value="Unassembled WGS sequence"/>
</dbReference>
<dbReference type="PIRSF" id="PIRSF006221">
    <property type="entry name" value="Ketosamine-3-kinase"/>
    <property type="match status" value="1"/>
</dbReference>
<proteinExistence type="inferred from homology"/>
<dbReference type="GO" id="GO:0016301">
    <property type="term" value="F:kinase activity"/>
    <property type="evidence" value="ECO:0007669"/>
    <property type="project" value="UniProtKB-KW"/>
</dbReference>
<reference evidence="3" key="1">
    <citation type="journal article" date="2019" name="Int. J. Syst. Evol. Microbiol.">
        <title>The Global Catalogue of Microorganisms (GCM) 10K type strain sequencing project: providing services to taxonomists for standard genome sequencing and annotation.</title>
        <authorList>
            <consortium name="The Broad Institute Genomics Platform"/>
            <consortium name="The Broad Institute Genome Sequencing Center for Infectious Disease"/>
            <person name="Wu L."/>
            <person name="Ma J."/>
        </authorList>
    </citation>
    <scope>NUCLEOTIDE SEQUENCE [LARGE SCALE GENOMIC DNA]</scope>
    <source>
        <strain evidence="3">KCTC 42087</strain>
    </source>
</reference>
<evidence type="ECO:0000256" key="1">
    <source>
        <dbReference type="PIRNR" id="PIRNR006221"/>
    </source>
</evidence>
<keyword evidence="1" id="KW-0808">Transferase</keyword>
<dbReference type="Gene3D" id="1.20.1270.240">
    <property type="match status" value="1"/>
</dbReference>
<dbReference type="InterPro" id="IPR011009">
    <property type="entry name" value="Kinase-like_dom_sf"/>
</dbReference>
<dbReference type="Gene3D" id="3.30.200.20">
    <property type="entry name" value="Phosphorylase Kinase, domain 1"/>
    <property type="match status" value="1"/>
</dbReference>
<dbReference type="Pfam" id="PF03881">
    <property type="entry name" value="Fructosamin_kin"/>
    <property type="match status" value="1"/>
</dbReference>
<gene>
    <name evidence="2" type="ORF">ACFPZN_33885</name>
</gene>
<comment type="similarity">
    <text evidence="1">Belongs to the fructosamine kinase family.</text>
</comment>
<dbReference type="PANTHER" id="PTHR12149:SF8">
    <property type="entry name" value="PROTEIN-RIBULOSAMINE 3-KINASE"/>
    <property type="match status" value="1"/>
</dbReference>
<evidence type="ECO:0000313" key="3">
    <source>
        <dbReference type="Proteomes" id="UP001596074"/>
    </source>
</evidence>
<protein>
    <submittedName>
        <fullName evidence="2">Fructosamine kinase family protein</fullName>
    </submittedName>
</protein>
<organism evidence="2 3">
    <name type="scientific">Actinomadura rugatobispora</name>
    <dbReference type="NCBI Taxonomy" id="1994"/>
    <lineage>
        <taxon>Bacteria</taxon>
        <taxon>Bacillati</taxon>
        <taxon>Actinomycetota</taxon>
        <taxon>Actinomycetes</taxon>
        <taxon>Streptosporangiales</taxon>
        <taxon>Thermomonosporaceae</taxon>
        <taxon>Actinomadura</taxon>
    </lineage>
</organism>
<dbReference type="EMBL" id="JBHSON010000056">
    <property type="protein sequence ID" value="MFC5750640.1"/>
    <property type="molecule type" value="Genomic_DNA"/>
</dbReference>
<dbReference type="SUPFAM" id="SSF56112">
    <property type="entry name" value="Protein kinase-like (PK-like)"/>
    <property type="match status" value="1"/>
</dbReference>
<dbReference type="PANTHER" id="PTHR12149">
    <property type="entry name" value="FRUCTOSAMINE 3 KINASE-RELATED PROTEIN"/>
    <property type="match status" value="1"/>
</dbReference>
<accession>A0ABW1A517</accession>
<comment type="caution">
    <text evidence="2">The sequence shown here is derived from an EMBL/GenBank/DDBJ whole genome shotgun (WGS) entry which is preliminary data.</text>
</comment>
<evidence type="ECO:0000313" key="2">
    <source>
        <dbReference type="EMBL" id="MFC5750640.1"/>
    </source>
</evidence>
<sequence>MLRRERVEELLGGGVRVEHVSDLGSSHAWTLHRAALSDGREIFVKAAFDQPGVFAAEAAGLRWLAEGRGTSGPPPPVPEVLADDERMLVLPWLPSVAPGAEAAERFGRELAAMHTSAPAPGAYGAPWDGFIADLPLDNTVVEGQWPRWYAERRLEPFLRRARRSLTSADVGLVERVIEEIDVLAGPPEPPSRIHGDLWSGNVLWTDGRCMLIDPAAHAGHRETDLAMLELFGAPHLDRVLAAYDEAAPLADGWRERVPLHQLHPLLVHVALFGEGYRARTVEAARAALAIAH</sequence>
<dbReference type="InterPro" id="IPR016477">
    <property type="entry name" value="Fructo-/Ketosamine-3-kinase"/>
</dbReference>
<dbReference type="RefSeq" id="WP_378286393.1">
    <property type="nucleotide sequence ID" value="NZ_JBHSON010000056.1"/>
</dbReference>
<name>A0ABW1A517_9ACTN</name>
<dbReference type="Gene3D" id="1.10.510.10">
    <property type="entry name" value="Transferase(Phosphotransferase) domain 1"/>
    <property type="match status" value="1"/>
</dbReference>
<keyword evidence="3" id="KW-1185">Reference proteome</keyword>
<keyword evidence="1 2" id="KW-0418">Kinase</keyword>